<evidence type="ECO:0000313" key="2">
    <source>
        <dbReference type="EMBL" id="MPN45626.1"/>
    </source>
</evidence>
<dbReference type="Pfam" id="PF02643">
    <property type="entry name" value="DUF192"/>
    <property type="match status" value="1"/>
</dbReference>
<gene>
    <name evidence="2" type="ORF">SDC9_193194</name>
</gene>
<reference evidence="2" key="1">
    <citation type="submission" date="2019-08" db="EMBL/GenBank/DDBJ databases">
        <authorList>
            <person name="Kucharzyk K."/>
            <person name="Murdoch R.W."/>
            <person name="Higgins S."/>
            <person name="Loffler F."/>
        </authorList>
    </citation>
    <scope>NUCLEOTIDE SEQUENCE</scope>
</reference>
<feature type="compositionally biased region" description="Polar residues" evidence="1">
    <location>
        <begin position="7"/>
        <end position="19"/>
    </location>
</feature>
<dbReference type="EMBL" id="VSSQ01105664">
    <property type="protein sequence ID" value="MPN45626.1"/>
    <property type="molecule type" value="Genomic_DNA"/>
</dbReference>
<feature type="region of interest" description="Disordered" evidence="1">
    <location>
        <begin position="1"/>
        <end position="22"/>
    </location>
</feature>
<organism evidence="2">
    <name type="scientific">bioreactor metagenome</name>
    <dbReference type="NCBI Taxonomy" id="1076179"/>
    <lineage>
        <taxon>unclassified sequences</taxon>
        <taxon>metagenomes</taxon>
        <taxon>ecological metagenomes</taxon>
    </lineage>
</organism>
<sequence length="143" mass="15964">MTEAKTVLSSSENNNTKADGNNISQSIAINNSSLCVKYMGKCLSEHIKKIDGFFDAAITAPKIHSADNECFLIRSHMHMFMKKISTRSDLLYLSSRNRVITVHENFVPKKLPSPMRDCHAVLSLPVGFVTANKIKMGEYIELS</sequence>
<evidence type="ECO:0000256" key="1">
    <source>
        <dbReference type="SAM" id="MobiDB-lite"/>
    </source>
</evidence>
<proteinExistence type="predicted"/>
<dbReference type="InterPro" id="IPR003795">
    <property type="entry name" value="DUF192"/>
</dbReference>
<accession>A0A645I428</accession>
<protein>
    <submittedName>
        <fullName evidence="2">Uncharacterized protein</fullName>
    </submittedName>
</protein>
<comment type="caution">
    <text evidence="2">The sequence shown here is derived from an EMBL/GenBank/DDBJ whole genome shotgun (WGS) entry which is preliminary data.</text>
</comment>
<name>A0A645I428_9ZZZZ</name>
<dbReference type="Gene3D" id="2.60.120.1140">
    <property type="entry name" value="Protein of unknown function DUF192"/>
    <property type="match status" value="1"/>
</dbReference>
<dbReference type="InterPro" id="IPR038695">
    <property type="entry name" value="Saro_0823-like_sf"/>
</dbReference>
<dbReference type="AlphaFoldDB" id="A0A645I428"/>